<dbReference type="Proteomes" id="UP001307849">
    <property type="component" value="Unassembled WGS sequence"/>
</dbReference>
<reference evidence="1 2" key="1">
    <citation type="submission" date="2019-10" db="EMBL/GenBank/DDBJ databases">
        <authorList>
            <person name="Palmer J.M."/>
        </authorList>
    </citation>
    <scope>NUCLEOTIDE SEQUENCE [LARGE SCALE GENOMIC DNA]</scope>
    <source>
        <strain evidence="1 2">TWF506</strain>
    </source>
</reference>
<dbReference type="EMBL" id="JAVHJM010000009">
    <property type="protein sequence ID" value="KAK6506185.1"/>
    <property type="molecule type" value="Genomic_DNA"/>
</dbReference>
<evidence type="ECO:0008006" key="3">
    <source>
        <dbReference type="Google" id="ProtNLM"/>
    </source>
</evidence>
<accession>A0AAN8N0L1</accession>
<proteinExistence type="predicted"/>
<comment type="caution">
    <text evidence="1">The sequence shown here is derived from an EMBL/GenBank/DDBJ whole genome shotgun (WGS) entry which is preliminary data.</text>
</comment>
<dbReference type="AlphaFoldDB" id="A0AAN8N0L1"/>
<protein>
    <recommendedName>
        <fullName evidence="3">F-box domain-containing protein</fullName>
    </recommendedName>
</protein>
<sequence length="451" mass="50601">MAGLVAAFKVLSMAGKGPDEGSTELSSSSKPARDYFATNPSEIGENIAKFLDKDSLIAFSSCSRICCSISAGCLWSKVILEFPIVESEKSKVEFLFRNAHFVRTIYVAFDIGLLVGQIQVAFTGMTIPSFLERFPGLKEFRLVEITPQPWEVRANIVAHILNRQHRLEILSLWLSGVTPCPIDIIYRVFQQQGLHIVKPSRLKILEIFLHFRPHLPNERGEYLFKPFLNLFGARLGSLEDFCLNLEGAPVARTIARRHELEGLSPEQVALALNPFSMPSLTFFDLDSICYFEHLSQFVTLDSLANVRCLAMYTGISVPDHTANVVIMGPPEKTVEDLVATLRHFKGLKYLMINIGEPFNNNGNALATLPPAFWDAWASEVSKFCWVVPTLSGIRGQAGLTGQNFRVARNEDGAHVEKVMDVAEREAIWDEIKALNPNSHWDYWKGNLWVED</sequence>
<organism evidence="1 2">
    <name type="scientific">Arthrobotrys conoides</name>
    <dbReference type="NCBI Taxonomy" id="74498"/>
    <lineage>
        <taxon>Eukaryota</taxon>
        <taxon>Fungi</taxon>
        <taxon>Dikarya</taxon>
        <taxon>Ascomycota</taxon>
        <taxon>Pezizomycotina</taxon>
        <taxon>Orbiliomycetes</taxon>
        <taxon>Orbiliales</taxon>
        <taxon>Orbiliaceae</taxon>
        <taxon>Arthrobotrys</taxon>
    </lineage>
</organism>
<name>A0AAN8N0L1_9PEZI</name>
<evidence type="ECO:0000313" key="2">
    <source>
        <dbReference type="Proteomes" id="UP001307849"/>
    </source>
</evidence>
<keyword evidence="2" id="KW-1185">Reference proteome</keyword>
<gene>
    <name evidence="1" type="ORF">TWF506_011106</name>
</gene>
<evidence type="ECO:0000313" key="1">
    <source>
        <dbReference type="EMBL" id="KAK6506185.1"/>
    </source>
</evidence>